<accession>A0A0A9B245</accession>
<evidence type="ECO:0000313" key="1">
    <source>
        <dbReference type="EMBL" id="JAD53402.1"/>
    </source>
</evidence>
<reference evidence="1" key="2">
    <citation type="journal article" date="2015" name="Data Brief">
        <title>Shoot transcriptome of the giant reed, Arundo donax.</title>
        <authorList>
            <person name="Barrero R.A."/>
            <person name="Guerrero F.D."/>
            <person name="Moolhuijzen P."/>
            <person name="Goolsby J.A."/>
            <person name="Tidwell J."/>
            <person name="Bellgard S.E."/>
            <person name="Bellgard M.I."/>
        </authorList>
    </citation>
    <scope>NUCLEOTIDE SEQUENCE</scope>
    <source>
        <tissue evidence="1">Shoot tissue taken approximately 20 cm above the soil surface</tissue>
    </source>
</reference>
<sequence>MTMVGLKCWRSWTALCICRHIPDFVNLVHLVGSYPSVWKQGS</sequence>
<organism evidence="1">
    <name type="scientific">Arundo donax</name>
    <name type="common">Giant reed</name>
    <name type="synonym">Donax arundinaceus</name>
    <dbReference type="NCBI Taxonomy" id="35708"/>
    <lineage>
        <taxon>Eukaryota</taxon>
        <taxon>Viridiplantae</taxon>
        <taxon>Streptophyta</taxon>
        <taxon>Embryophyta</taxon>
        <taxon>Tracheophyta</taxon>
        <taxon>Spermatophyta</taxon>
        <taxon>Magnoliopsida</taxon>
        <taxon>Liliopsida</taxon>
        <taxon>Poales</taxon>
        <taxon>Poaceae</taxon>
        <taxon>PACMAD clade</taxon>
        <taxon>Arundinoideae</taxon>
        <taxon>Arundineae</taxon>
        <taxon>Arundo</taxon>
    </lineage>
</organism>
<reference evidence="1" key="1">
    <citation type="submission" date="2014-09" db="EMBL/GenBank/DDBJ databases">
        <authorList>
            <person name="Magalhaes I.L.F."/>
            <person name="Oliveira U."/>
            <person name="Santos F.R."/>
            <person name="Vidigal T.H.D.A."/>
            <person name="Brescovit A.D."/>
            <person name="Santos A.J."/>
        </authorList>
    </citation>
    <scope>NUCLEOTIDE SEQUENCE</scope>
    <source>
        <tissue evidence="1">Shoot tissue taken approximately 20 cm above the soil surface</tissue>
    </source>
</reference>
<protein>
    <submittedName>
        <fullName evidence="1">Uncharacterized protein</fullName>
    </submittedName>
</protein>
<dbReference type="EMBL" id="GBRH01244493">
    <property type="protein sequence ID" value="JAD53402.1"/>
    <property type="molecule type" value="Transcribed_RNA"/>
</dbReference>
<name>A0A0A9B245_ARUDO</name>
<dbReference type="AlphaFoldDB" id="A0A0A9B245"/>
<proteinExistence type="predicted"/>